<sequence>MKTLIQGGYVVGYNGKEHIIFENGCVVYENEFIIFVGFPHDPQCPNYDIYIDATKSLISPGFINLHCIANIDIQPIFLDTKKQIVRSKEWFNSNSNIMTRKEFDISARYSIASIIKGGSTTFCAVTAMGTKKYGNSTYESQSLVDNSIDLGIRGYFANNFQDISYYNLKNRKVFKHDKILGDRAFNKAITFSKSILKNNNDLINTFLFPYTTETCTNDLLKKSYKVSKALDIPLRTHFAQYKSEIEYTYKNYGKSPLERLKDLDILDNNLTLTHCIYLNKNLTIEKISNKYLKYLHDTGTNICHCPVVYLRKGYGLNSFQLLINSGINVGIGTDTVPPDIINEMQTTSLLSKIKDDDYMSGNAREIYNSATLGGAKALNRNDLGRLYKGCRADIVIINISNIRTGLVDDPIRSLVYYSNSKDIKTVIINGKMILDNYKIIGLDERELYNEAQNLWNKLKRKKLLNVKQSLNKNTFKMIRV</sequence>
<dbReference type="PANTHER" id="PTHR43794:SF5">
    <property type="entry name" value="CHLOROHYDROLASE FAMILY PROTEIN"/>
    <property type="match status" value="1"/>
</dbReference>
<name>A0A381VIV0_9ZZZZ</name>
<dbReference type="InterPro" id="IPR011059">
    <property type="entry name" value="Metal-dep_hydrolase_composite"/>
</dbReference>
<organism evidence="2">
    <name type="scientific">marine metagenome</name>
    <dbReference type="NCBI Taxonomy" id="408172"/>
    <lineage>
        <taxon>unclassified sequences</taxon>
        <taxon>metagenomes</taxon>
        <taxon>ecological metagenomes</taxon>
    </lineage>
</organism>
<dbReference type="GO" id="GO:0016810">
    <property type="term" value="F:hydrolase activity, acting on carbon-nitrogen (but not peptide) bonds"/>
    <property type="evidence" value="ECO:0007669"/>
    <property type="project" value="InterPro"/>
</dbReference>
<gene>
    <name evidence="2" type="ORF">METZ01_LOCUS92421</name>
</gene>
<evidence type="ECO:0000259" key="1">
    <source>
        <dbReference type="Pfam" id="PF01979"/>
    </source>
</evidence>
<dbReference type="EMBL" id="UINC01008802">
    <property type="protein sequence ID" value="SVA39567.1"/>
    <property type="molecule type" value="Genomic_DNA"/>
</dbReference>
<dbReference type="SUPFAM" id="SSF51556">
    <property type="entry name" value="Metallo-dependent hydrolases"/>
    <property type="match status" value="1"/>
</dbReference>
<evidence type="ECO:0000313" key="2">
    <source>
        <dbReference type="EMBL" id="SVA39567.1"/>
    </source>
</evidence>
<protein>
    <recommendedName>
        <fullName evidence="1">Amidohydrolase-related domain-containing protein</fullName>
    </recommendedName>
</protein>
<proteinExistence type="predicted"/>
<dbReference type="Gene3D" id="3.20.20.140">
    <property type="entry name" value="Metal-dependent hydrolases"/>
    <property type="match status" value="1"/>
</dbReference>
<dbReference type="InterPro" id="IPR050287">
    <property type="entry name" value="MTA/SAH_deaminase"/>
</dbReference>
<dbReference type="SUPFAM" id="SSF51338">
    <property type="entry name" value="Composite domain of metallo-dependent hydrolases"/>
    <property type="match status" value="1"/>
</dbReference>
<dbReference type="Gene3D" id="2.30.40.10">
    <property type="entry name" value="Urease, subunit C, domain 1"/>
    <property type="match status" value="1"/>
</dbReference>
<accession>A0A381VIV0</accession>
<dbReference type="InterPro" id="IPR006680">
    <property type="entry name" value="Amidohydro-rel"/>
</dbReference>
<dbReference type="Pfam" id="PF01979">
    <property type="entry name" value="Amidohydro_1"/>
    <property type="match status" value="1"/>
</dbReference>
<feature type="domain" description="Amidohydrolase-related" evidence="1">
    <location>
        <begin position="58"/>
        <end position="432"/>
    </location>
</feature>
<dbReference type="PANTHER" id="PTHR43794">
    <property type="entry name" value="AMINOHYDROLASE SSNA-RELATED"/>
    <property type="match status" value="1"/>
</dbReference>
<reference evidence="2" key="1">
    <citation type="submission" date="2018-05" db="EMBL/GenBank/DDBJ databases">
        <authorList>
            <person name="Lanie J.A."/>
            <person name="Ng W.-L."/>
            <person name="Kazmierczak K.M."/>
            <person name="Andrzejewski T.M."/>
            <person name="Davidsen T.M."/>
            <person name="Wayne K.J."/>
            <person name="Tettelin H."/>
            <person name="Glass J.I."/>
            <person name="Rusch D."/>
            <person name="Podicherti R."/>
            <person name="Tsui H.-C.T."/>
            <person name="Winkler M.E."/>
        </authorList>
    </citation>
    <scope>NUCLEOTIDE SEQUENCE</scope>
</reference>
<dbReference type="InterPro" id="IPR032466">
    <property type="entry name" value="Metal_Hydrolase"/>
</dbReference>
<dbReference type="AlphaFoldDB" id="A0A381VIV0"/>